<comment type="caution">
    <text evidence="3">The sequence shown here is derived from an EMBL/GenBank/DDBJ whole genome shotgun (WGS) entry which is preliminary data.</text>
</comment>
<reference evidence="3" key="1">
    <citation type="submission" date="2024-06" db="EMBL/GenBank/DDBJ databases">
        <authorList>
            <person name="Liu X."/>
            <person name="Lenzi L."/>
            <person name="Haldenby T S."/>
            <person name="Uol C."/>
        </authorList>
    </citation>
    <scope>NUCLEOTIDE SEQUENCE</scope>
</reference>
<sequence>MGIFGAKEDPRERLRNMVSVIRRQKYKIQRDITALQTQNKKVTMDIKKRAKAGNLDEAKIIAKELVNSRKAVSRLYAAGAHMDCLISELNCQAAANRMAGAIKDSTGVMKAMSALVKLPELNKTMQDLSKEMMKMGLINEMVDDTMESVTGDTELMDDEVTAEVNKIIAEVTTGQLPDAVKDTLPAGVPLPSSSHAEVEELPESEHDHSDIAEMQARLEALRN</sequence>
<gene>
    <name evidence="3" type="ORF">CDAUBV1_LOCUS12573</name>
</gene>
<dbReference type="AlphaFoldDB" id="A0AAV2TMS4"/>
<evidence type="ECO:0008006" key="5">
    <source>
        <dbReference type="Google" id="ProtNLM"/>
    </source>
</evidence>
<accession>A0AAV2TMS4</accession>
<name>A0AAV2TMS4_CALDB</name>
<dbReference type="InterPro" id="IPR005024">
    <property type="entry name" value="Snf7_fam"/>
</dbReference>
<comment type="similarity">
    <text evidence="1">Belongs to the SNF7 family.</text>
</comment>
<dbReference type="Gene3D" id="6.10.140.1230">
    <property type="match status" value="1"/>
</dbReference>
<evidence type="ECO:0000313" key="4">
    <source>
        <dbReference type="Proteomes" id="UP001497525"/>
    </source>
</evidence>
<evidence type="ECO:0000313" key="3">
    <source>
        <dbReference type="EMBL" id="CAL5138055.1"/>
    </source>
</evidence>
<dbReference type="EMBL" id="CAXLJL010000467">
    <property type="protein sequence ID" value="CAL5138055.1"/>
    <property type="molecule type" value="Genomic_DNA"/>
</dbReference>
<dbReference type="GO" id="GO:0007034">
    <property type="term" value="P:vacuolar transport"/>
    <property type="evidence" value="ECO:0007669"/>
    <property type="project" value="InterPro"/>
</dbReference>
<protein>
    <recommendedName>
        <fullName evidence="5">Charged multivesicular body protein 3</fullName>
    </recommendedName>
</protein>
<proteinExistence type="inferred from homology"/>
<evidence type="ECO:0000256" key="1">
    <source>
        <dbReference type="ARBA" id="ARBA00006190"/>
    </source>
</evidence>
<dbReference type="PANTHER" id="PTHR10476">
    <property type="entry name" value="CHARGED MULTIVESICULAR BODY PROTEIN"/>
    <property type="match status" value="1"/>
</dbReference>
<dbReference type="Pfam" id="PF03357">
    <property type="entry name" value="Snf7"/>
    <property type="match status" value="1"/>
</dbReference>
<evidence type="ECO:0000256" key="2">
    <source>
        <dbReference type="SAM" id="MobiDB-lite"/>
    </source>
</evidence>
<dbReference type="Proteomes" id="UP001497525">
    <property type="component" value="Unassembled WGS sequence"/>
</dbReference>
<organism evidence="3 4">
    <name type="scientific">Calicophoron daubneyi</name>
    <name type="common">Rumen fluke</name>
    <name type="synonym">Paramphistomum daubneyi</name>
    <dbReference type="NCBI Taxonomy" id="300641"/>
    <lineage>
        <taxon>Eukaryota</taxon>
        <taxon>Metazoa</taxon>
        <taxon>Spiralia</taxon>
        <taxon>Lophotrochozoa</taxon>
        <taxon>Platyhelminthes</taxon>
        <taxon>Trematoda</taxon>
        <taxon>Digenea</taxon>
        <taxon>Plagiorchiida</taxon>
        <taxon>Pronocephalata</taxon>
        <taxon>Paramphistomoidea</taxon>
        <taxon>Paramphistomidae</taxon>
        <taxon>Calicophoron</taxon>
    </lineage>
</organism>
<feature type="region of interest" description="Disordered" evidence="2">
    <location>
        <begin position="179"/>
        <end position="210"/>
    </location>
</feature>